<name>A0ABX1GBG0_9GAMM</name>
<dbReference type="PANTHER" id="PTHR11895:SF169">
    <property type="entry name" value="GLUTAMYL-TRNA(GLN) AMIDOTRANSFERASE"/>
    <property type="match status" value="1"/>
</dbReference>
<dbReference type="NCBIfam" id="TIGR02713">
    <property type="entry name" value="allophanate_hyd"/>
    <property type="match status" value="1"/>
</dbReference>
<evidence type="ECO:0000313" key="3">
    <source>
        <dbReference type="EMBL" id="NKI16261.1"/>
    </source>
</evidence>
<dbReference type="EC" id="3.5.1.54" evidence="3"/>
<dbReference type="InterPro" id="IPR036928">
    <property type="entry name" value="AS_sf"/>
</dbReference>
<dbReference type="InterPro" id="IPR014085">
    <property type="entry name" value="Allophanate_hydrolase"/>
</dbReference>
<evidence type="ECO:0000259" key="1">
    <source>
        <dbReference type="Pfam" id="PF01425"/>
    </source>
</evidence>
<protein>
    <submittedName>
        <fullName evidence="3">Allophanate hydrolase</fullName>
        <ecNumber evidence="3">3.5.1.54</ecNumber>
    </submittedName>
</protein>
<reference evidence="3 4" key="1">
    <citation type="submission" date="2020-04" db="EMBL/GenBank/DDBJ databases">
        <authorList>
            <person name="Yoon J."/>
        </authorList>
    </citation>
    <scope>NUCLEOTIDE SEQUENCE [LARGE SCALE GENOMIC DNA]</scope>
    <source>
        <strain evidence="3 4">KMU-166</strain>
    </source>
</reference>
<dbReference type="RefSeq" id="WP_168448789.1">
    <property type="nucleotide sequence ID" value="NZ_JAAWWK010000001.1"/>
</dbReference>
<organism evidence="3 4">
    <name type="scientific">Spongiibacter thalassae</name>
    <dbReference type="NCBI Taxonomy" id="2721624"/>
    <lineage>
        <taxon>Bacteria</taxon>
        <taxon>Pseudomonadati</taxon>
        <taxon>Pseudomonadota</taxon>
        <taxon>Gammaproteobacteria</taxon>
        <taxon>Cellvibrionales</taxon>
        <taxon>Spongiibacteraceae</taxon>
        <taxon>Spongiibacter</taxon>
    </lineage>
</organism>
<gene>
    <name evidence="3" type="primary">atzF</name>
    <name evidence="3" type="ORF">HCU74_02395</name>
</gene>
<dbReference type="NCBIfam" id="NF006043">
    <property type="entry name" value="PRK08186.1"/>
    <property type="match status" value="1"/>
</dbReference>
<sequence>MSTPLTHPTSFTLRDLRQAYSAAGEQAPALAGRIMADIRQRSEALRDHNIWIHLLSEREVAPYIDALVGRDPATLPLYGVPFAIKDNIDLAGIPTTAACPAYAYTPENSATVVKQLIAAGAVPVGKTNLDQFATGLVGTRSPWGPGKNSFHPEMVSGGSSAGSSLAVALGLASFSLGTDTAGSGRVPACFNNLVGLKPSIGLLSSTGMLPACRSLDCISIFALNCDDANEVLAVAEGQDDSDAYSRANPFSNRARHYGQQQGGLTLGVMPPEQLEFFGHGGYADAYKASLERIAEAGITLVEVDMSAFVEAARLLYEGPWVTERYIATRSIIEQRPEQMHEVTRAIISGGATPSAIDAFTAQYRLKALRQMAQKVLDSVDALLTPTAGRPYSIAELEADPITLNSNLGYYTNYMNLFDLAGLAVPTGFADHNGMAMPFGLTLVGEAFSDRWLLSIGNRLQQIFQLPLGKHLADYQPLVESPAAVLQRVSVVVCGAHLSGQPLNWQLTERGARLEAATHSAPEYQLYALAGGPPFRPGMVVAPEGEGRAIEVEVWSMPMAEFGSFVAGIPAPLGIGKVRLADGREVCGFICEGAGLAGAEDISHFGGWRAYLAAKTG</sequence>
<dbReference type="Gene3D" id="1.20.58.1700">
    <property type="match status" value="1"/>
</dbReference>
<evidence type="ECO:0000259" key="2">
    <source>
        <dbReference type="Pfam" id="PF21986"/>
    </source>
</evidence>
<dbReference type="PANTHER" id="PTHR11895">
    <property type="entry name" value="TRANSAMIDASE"/>
    <property type="match status" value="1"/>
</dbReference>
<evidence type="ECO:0000313" key="4">
    <source>
        <dbReference type="Proteomes" id="UP000765845"/>
    </source>
</evidence>
<proteinExistence type="predicted"/>
<dbReference type="Pfam" id="PF01425">
    <property type="entry name" value="Amidase"/>
    <property type="match status" value="1"/>
</dbReference>
<dbReference type="InterPro" id="IPR000120">
    <property type="entry name" value="Amidase"/>
</dbReference>
<feature type="domain" description="Amidase" evidence="1">
    <location>
        <begin position="59"/>
        <end position="453"/>
    </location>
</feature>
<dbReference type="EMBL" id="JAAWWK010000001">
    <property type="protein sequence ID" value="NKI16261.1"/>
    <property type="molecule type" value="Genomic_DNA"/>
</dbReference>
<dbReference type="GO" id="GO:0004039">
    <property type="term" value="F:allophanate hydrolase activity"/>
    <property type="evidence" value="ECO:0007669"/>
    <property type="project" value="UniProtKB-EC"/>
</dbReference>
<feature type="domain" description="Allophanate hydrolase C-terminal" evidence="2">
    <location>
        <begin position="488"/>
        <end position="612"/>
    </location>
</feature>
<dbReference type="InterPro" id="IPR023631">
    <property type="entry name" value="Amidase_dom"/>
</dbReference>
<dbReference type="Pfam" id="PF21986">
    <property type="entry name" value="AH_C"/>
    <property type="match status" value="1"/>
</dbReference>
<accession>A0ABX1GBG0</accession>
<dbReference type="SUPFAM" id="SSF75304">
    <property type="entry name" value="Amidase signature (AS) enzymes"/>
    <property type="match status" value="1"/>
</dbReference>
<dbReference type="Gene3D" id="3.10.490.10">
    <property type="entry name" value="Gamma-glutamyl cyclotransferase-like"/>
    <property type="match status" value="1"/>
</dbReference>
<comment type="caution">
    <text evidence="3">The sequence shown here is derived from an EMBL/GenBank/DDBJ whole genome shotgun (WGS) entry which is preliminary data.</text>
</comment>
<keyword evidence="3" id="KW-0378">Hydrolase</keyword>
<keyword evidence="4" id="KW-1185">Reference proteome</keyword>
<dbReference type="InterPro" id="IPR053844">
    <property type="entry name" value="AH_C"/>
</dbReference>
<dbReference type="Gene3D" id="3.90.1300.10">
    <property type="entry name" value="Amidase signature (AS) domain"/>
    <property type="match status" value="1"/>
</dbReference>
<dbReference type="Proteomes" id="UP000765845">
    <property type="component" value="Unassembled WGS sequence"/>
</dbReference>